<dbReference type="EMBL" id="JASBNA010000004">
    <property type="protein sequence ID" value="KAK7692509.1"/>
    <property type="molecule type" value="Genomic_DNA"/>
</dbReference>
<accession>A0AAW0GN39</accession>
<name>A0AAW0GN39_9APHY</name>
<keyword evidence="2" id="KW-1185">Reference proteome</keyword>
<protein>
    <recommendedName>
        <fullName evidence="3">F-box domain-containing protein</fullName>
    </recommendedName>
</protein>
<dbReference type="AlphaFoldDB" id="A0AAW0GN39"/>
<evidence type="ECO:0000313" key="2">
    <source>
        <dbReference type="Proteomes" id="UP001385951"/>
    </source>
</evidence>
<dbReference type="SUPFAM" id="SSF81383">
    <property type="entry name" value="F-box domain"/>
    <property type="match status" value="1"/>
</dbReference>
<sequence length="374" mass="43549">MIAQCWYLVNLDKYEYLIESGGTDLFEQTYQHILHLLIRPNKYIPITPQELEDEIKEWDASWPQDDASKSVREYYRSKCEKHTNTSKCASSMSPGILSRLPTELLHMVVAELEECRDIISIGLTSKIFFFIAHHNIQNRFLQDIPWWRGDRIICLGDFCADPEVLRRAFTEDVVTEFENALNKPGREGRPFHITGLSAIHILHETGKFKEANMHNSHDCLNTWELLKGFGMNNTFVESQIIDHLVKPAIIYDHDLTWVLCNLSKKQYVLADDIAKATGHEPNGAWFGQLLTFAEVLAPYLCLAESDTRPGYRIYEGDVTCGPWMGDRFDITTTNRIDLTEWTDVTCKVIENLQRMWKRCYGEEWKEKTWPMDDW</sequence>
<evidence type="ECO:0008006" key="3">
    <source>
        <dbReference type="Google" id="ProtNLM"/>
    </source>
</evidence>
<dbReference type="InterPro" id="IPR036047">
    <property type="entry name" value="F-box-like_dom_sf"/>
</dbReference>
<organism evidence="1 2">
    <name type="scientific">Cerrena zonata</name>
    <dbReference type="NCBI Taxonomy" id="2478898"/>
    <lineage>
        <taxon>Eukaryota</taxon>
        <taxon>Fungi</taxon>
        <taxon>Dikarya</taxon>
        <taxon>Basidiomycota</taxon>
        <taxon>Agaricomycotina</taxon>
        <taxon>Agaricomycetes</taxon>
        <taxon>Polyporales</taxon>
        <taxon>Cerrenaceae</taxon>
        <taxon>Cerrena</taxon>
    </lineage>
</organism>
<reference evidence="1 2" key="1">
    <citation type="submission" date="2022-09" db="EMBL/GenBank/DDBJ databases">
        <authorList>
            <person name="Palmer J.M."/>
        </authorList>
    </citation>
    <scope>NUCLEOTIDE SEQUENCE [LARGE SCALE GENOMIC DNA]</scope>
    <source>
        <strain evidence="1 2">DSM 7382</strain>
    </source>
</reference>
<evidence type="ECO:0000313" key="1">
    <source>
        <dbReference type="EMBL" id="KAK7692509.1"/>
    </source>
</evidence>
<dbReference type="Proteomes" id="UP001385951">
    <property type="component" value="Unassembled WGS sequence"/>
</dbReference>
<comment type="caution">
    <text evidence="1">The sequence shown here is derived from an EMBL/GenBank/DDBJ whole genome shotgun (WGS) entry which is preliminary data.</text>
</comment>
<gene>
    <name evidence="1" type="ORF">QCA50_004136</name>
</gene>
<proteinExistence type="predicted"/>